<evidence type="ECO:0008006" key="4">
    <source>
        <dbReference type="Google" id="ProtNLM"/>
    </source>
</evidence>
<dbReference type="SUPFAM" id="SSF51905">
    <property type="entry name" value="FAD/NAD(P)-binding domain"/>
    <property type="match status" value="1"/>
</dbReference>
<sequence>MRKRALVVGLGIAGMSAAIGLRRAGWTPVIVERAPERRTGGYFIFLFPEGRQAAVDLGIAGHLHTRNPDWEPGGITWALDRRGNRKPALGFLDQPGPAAVLRGDIEVALWRSITGDVTGDGVDGGAQDPVEVRFATTPIEITEGSAEVQVLLEDAGTGARYRESFDLVVGADGLRSSLHHRRAAQGTDQAAAVRPVEPCDRGAAFGRPRTDPQGRPPPAGSGGHRTAGSGPVRHDAVTTMPTSSQVNAGSAAC</sequence>
<keyword evidence="3" id="KW-1185">Reference proteome</keyword>
<dbReference type="Proteomes" id="UP000319818">
    <property type="component" value="Unassembled WGS sequence"/>
</dbReference>
<dbReference type="RefSeq" id="WP_211362112.1">
    <property type="nucleotide sequence ID" value="NZ_VFPH01000002.1"/>
</dbReference>
<proteinExistence type="predicted"/>
<protein>
    <recommendedName>
        <fullName evidence="4">FAD binding domain-containing protein</fullName>
    </recommendedName>
</protein>
<dbReference type="InterPro" id="IPR051704">
    <property type="entry name" value="FAD_aromatic-hydroxylase"/>
</dbReference>
<organism evidence="2 3">
    <name type="scientific">Pseudonocardia cypriaca</name>
    <dbReference type="NCBI Taxonomy" id="882449"/>
    <lineage>
        <taxon>Bacteria</taxon>
        <taxon>Bacillati</taxon>
        <taxon>Actinomycetota</taxon>
        <taxon>Actinomycetes</taxon>
        <taxon>Pseudonocardiales</taxon>
        <taxon>Pseudonocardiaceae</taxon>
        <taxon>Pseudonocardia</taxon>
    </lineage>
</organism>
<accession>A0A543FSH6</accession>
<dbReference type="InterPro" id="IPR036188">
    <property type="entry name" value="FAD/NAD-bd_sf"/>
</dbReference>
<feature type="region of interest" description="Disordered" evidence="1">
    <location>
        <begin position="183"/>
        <end position="253"/>
    </location>
</feature>
<evidence type="ECO:0000256" key="1">
    <source>
        <dbReference type="SAM" id="MobiDB-lite"/>
    </source>
</evidence>
<dbReference type="PRINTS" id="PR00420">
    <property type="entry name" value="RNGMNOXGNASE"/>
</dbReference>
<dbReference type="EMBL" id="VFPH01000002">
    <property type="protein sequence ID" value="TQM36786.1"/>
    <property type="molecule type" value="Genomic_DNA"/>
</dbReference>
<gene>
    <name evidence="2" type="ORF">FB388_3972</name>
</gene>
<evidence type="ECO:0000313" key="3">
    <source>
        <dbReference type="Proteomes" id="UP000319818"/>
    </source>
</evidence>
<dbReference type="AlphaFoldDB" id="A0A543FSH6"/>
<dbReference type="PANTHER" id="PTHR46865">
    <property type="entry name" value="OXIDOREDUCTASE-RELATED"/>
    <property type="match status" value="1"/>
</dbReference>
<dbReference type="Gene3D" id="3.30.9.10">
    <property type="entry name" value="D-Amino Acid Oxidase, subunit A, domain 2"/>
    <property type="match status" value="1"/>
</dbReference>
<name>A0A543FSH6_9PSEU</name>
<dbReference type="PANTHER" id="PTHR46865:SF8">
    <property type="entry name" value="POSSIBLE OXIDOREDUCTASE"/>
    <property type="match status" value="1"/>
</dbReference>
<comment type="caution">
    <text evidence="2">The sequence shown here is derived from an EMBL/GenBank/DDBJ whole genome shotgun (WGS) entry which is preliminary data.</text>
</comment>
<evidence type="ECO:0000313" key="2">
    <source>
        <dbReference type="EMBL" id="TQM36786.1"/>
    </source>
</evidence>
<feature type="compositionally biased region" description="Polar residues" evidence="1">
    <location>
        <begin position="239"/>
        <end position="253"/>
    </location>
</feature>
<reference evidence="2 3" key="1">
    <citation type="submission" date="2019-06" db="EMBL/GenBank/DDBJ databases">
        <title>Sequencing the genomes of 1000 actinobacteria strains.</title>
        <authorList>
            <person name="Klenk H.-P."/>
        </authorList>
    </citation>
    <scope>NUCLEOTIDE SEQUENCE [LARGE SCALE GENOMIC DNA]</scope>
    <source>
        <strain evidence="2 3">DSM 45511</strain>
    </source>
</reference>
<dbReference type="Gene3D" id="3.50.50.60">
    <property type="entry name" value="FAD/NAD(P)-binding domain"/>
    <property type="match status" value="1"/>
</dbReference>